<comment type="caution">
    <text evidence="2">The sequence shown here is derived from an EMBL/GenBank/DDBJ whole genome shotgun (WGS) entry which is preliminary data.</text>
</comment>
<proteinExistence type="predicted"/>
<name>A0ABU0H500_9HYPH</name>
<sequence>MSRYRYAVVLALAASALSPVALPPFAGAAFAQEAAAPAPSASAVLAWPRSFDVAGKVLQVYQPLIENWNGDQISGRAAVALGPKDGTPVYGIARFTAHVEIDKPSRLAVLGPISIDRVDVPTDQTQDATLKSALQSRIPTQGWTVALDHLQTSYAAGKGLTAEMNVPVKNEPPHIVFKAMPTDLVLISGSPDLKPVEGASTYQRVMNTRALILLSPDNIYHANVAGYWYQSPSLDGSWVSTTEIPQALADAAKVASSADAPDAMLPESGKKPDQPPAILIATMPTELVLTTGEPQMVPVGGTSLLRMSNADHAVFLDPNSNLYYVLVSGRWFSGNGGPTDPWNYVPAGSLPADFAKISPQDPGATALVSVPGTPQAKEAAIAATIPQTAVVKRSTTLDVRYDGGTPKFVAIPGTSLAYAENTATPVIQLDGGRFYAVSAGVWFVAPTPVGPWVVADVVPDAIYTIPVSSPVHYVTYVRVYSSTPDTVVVGYTPGYFGVAINDGVVVYGTGYSCAGYVGTVWYGCPVTYGYGANFALDTAAGFAFGFAAGAIWGSAAPYWGPYWGAGPWGGSWNHVNINQTNIYGRWGGEATVNHAWGYNPATGNEWAARSYAGHTADGTDFAGRSAAAFNPYTGNGAAGRQSASYNANTGIGHASESGITDNDGHISADSRGVAGNAKTGNGVAWNNGNVYTDHNGNIHQYSDDGSWQTHTQNGWQPEHDQDTLNDLNNQRSFQSAGQDRVDDFSSRGGFGGFSDGSDHFGGFGGGGFGGGDFGGGDRFGGGGFGGGGFGGFHGGGFGGGGFRR</sequence>
<reference evidence="2 3" key="1">
    <citation type="submission" date="2023-07" db="EMBL/GenBank/DDBJ databases">
        <title>Genomic Encyclopedia of Type Strains, Phase IV (KMG-IV): sequencing the most valuable type-strain genomes for metagenomic binning, comparative biology and taxonomic classification.</title>
        <authorList>
            <person name="Goeker M."/>
        </authorList>
    </citation>
    <scope>NUCLEOTIDE SEQUENCE [LARGE SCALE GENOMIC DNA]</scope>
    <source>
        <strain evidence="2 3">B6-8</strain>
    </source>
</reference>
<accession>A0ABU0H500</accession>
<protein>
    <submittedName>
        <fullName evidence="2">Membrane protein YgcG</fullName>
    </submittedName>
</protein>
<feature type="chain" id="PRO_5046470724" evidence="1">
    <location>
        <begin position="22"/>
        <end position="804"/>
    </location>
</feature>
<keyword evidence="1" id="KW-0732">Signal</keyword>
<organism evidence="2 3">
    <name type="scientific">Kaistia dalseonensis</name>
    <dbReference type="NCBI Taxonomy" id="410840"/>
    <lineage>
        <taxon>Bacteria</taxon>
        <taxon>Pseudomonadati</taxon>
        <taxon>Pseudomonadota</taxon>
        <taxon>Alphaproteobacteria</taxon>
        <taxon>Hyphomicrobiales</taxon>
        <taxon>Kaistiaceae</taxon>
        <taxon>Kaistia</taxon>
    </lineage>
</organism>
<dbReference type="EMBL" id="JAUSVO010000002">
    <property type="protein sequence ID" value="MDQ0437388.1"/>
    <property type="molecule type" value="Genomic_DNA"/>
</dbReference>
<feature type="signal peptide" evidence="1">
    <location>
        <begin position="1"/>
        <end position="21"/>
    </location>
</feature>
<dbReference type="Proteomes" id="UP001241603">
    <property type="component" value="Unassembled WGS sequence"/>
</dbReference>
<keyword evidence="3" id="KW-1185">Reference proteome</keyword>
<evidence type="ECO:0000313" key="2">
    <source>
        <dbReference type="EMBL" id="MDQ0437388.1"/>
    </source>
</evidence>
<evidence type="ECO:0000256" key="1">
    <source>
        <dbReference type="SAM" id="SignalP"/>
    </source>
</evidence>
<evidence type="ECO:0000313" key="3">
    <source>
        <dbReference type="Proteomes" id="UP001241603"/>
    </source>
</evidence>
<gene>
    <name evidence="2" type="ORF">QO014_001773</name>
</gene>
<dbReference type="RefSeq" id="WP_266348313.1">
    <property type="nucleotide sequence ID" value="NZ_JAPKNG010000002.1"/>
</dbReference>